<evidence type="ECO:0000256" key="2">
    <source>
        <dbReference type="ARBA" id="ARBA00023157"/>
    </source>
</evidence>
<dbReference type="Gene3D" id="2.60.120.230">
    <property type="match status" value="1"/>
</dbReference>
<keyword evidence="5" id="KW-0732">Signal</keyword>
<dbReference type="InterPro" id="IPR029058">
    <property type="entry name" value="AB_hydrolase_fold"/>
</dbReference>
<dbReference type="InterPro" id="IPR045266">
    <property type="entry name" value="DOH_DOMON"/>
</dbReference>
<dbReference type="AlphaFoldDB" id="A0AAE0BYN9"/>
<dbReference type="EMBL" id="LGRX02031734">
    <property type="protein sequence ID" value="KAK3244544.1"/>
    <property type="molecule type" value="Genomic_DNA"/>
</dbReference>
<dbReference type="InterPro" id="IPR000945">
    <property type="entry name" value="DBH-like"/>
</dbReference>
<dbReference type="Pfam" id="PF01082">
    <property type="entry name" value="Cu2_monooxygen"/>
    <property type="match status" value="1"/>
</dbReference>
<proteinExistence type="inferred from homology"/>
<dbReference type="GO" id="GO:0042420">
    <property type="term" value="P:dopamine catabolic process"/>
    <property type="evidence" value="ECO:0007669"/>
    <property type="project" value="TreeGrafter"/>
</dbReference>
<dbReference type="InterPro" id="IPR008977">
    <property type="entry name" value="PHM/PNGase_F_dom_sf"/>
</dbReference>
<dbReference type="GO" id="GO:0042421">
    <property type="term" value="P:norepinephrine biosynthetic process"/>
    <property type="evidence" value="ECO:0007669"/>
    <property type="project" value="TreeGrafter"/>
</dbReference>
<keyword evidence="2" id="KW-1015">Disulfide bond</keyword>
<dbReference type="SUPFAM" id="SSF49742">
    <property type="entry name" value="PHM/PNGase F"/>
    <property type="match status" value="2"/>
</dbReference>
<dbReference type="InterPro" id="IPR000073">
    <property type="entry name" value="AB_hydrolase_1"/>
</dbReference>
<evidence type="ECO:0000259" key="6">
    <source>
        <dbReference type="PROSITE" id="PS50836"/>
    </source>
</evidence>
<dbReference type="InterPro" id="IPR024548">
    <property type="entry name" value="Cu2_monoox_C"/>
</dbReference>
<dbReference type="GO" id="GO:0006589">
    <property type="term" value="P:octopamine biosynthetic process"/>
    <property type="evidence" value="ECO:0007669"/>
    <property type="project" value="TreeGrafter"/>
</dbReference>
<name>A0AAE0BYN9_9CHLO</name>
<dbReference type="Gene3D" id="3.40.50.1820">
    <property type="entry name" value="alpha/beta hydrolase"/>
    <property type="match status" value="1"/>
</dbReference>
<sequence>MGLCVLSPRSYGGYAAGFALLMRLVSAVAEEVGSSYENHAENVLPGYNLHWSVVKAAEDADAYFELCIEAATTGWVAFGVAEPFSGSMDGSDLVVANVQDGTVEVSDRYATAKMTPIEDCSQDWQVVNGWEIDGRTVVQLRRKLDTNDGQDRPLKDTGRLTRVIVATGTADSFTYHGSSRRGLQLPIFPSTTPSISALQDEADIVQVELRPSSSLSGVCTEGCQGYRNWNKEGDWTPALWERLVGASSDNHNLSLAAYGDASGAEDVILALHGFPDGGALYFTELCEYLVDKLGSSWACLALEQRGCNQSDIPQETTAYNIALLSADVISIAEQFVPHATGRRVHLLAHDWGGPVAFAAGLERNDGRFASIIALNAPDGRVWAEAIHTDDRQQEAANYIHPFLNSSYSMTAAYASSWFKDANWFSNYQTAYERAWEEGCHNGLCSIDAGLLWYRANIHTPTAYSWEGVTTEFDDFAKDPIEAPVLAVWGMADDAFNIQRMIDGGRNHSANFTLFQVEGLGHFDVAHDYSVAEAVGAFLSGGQGIELPPQQVTTYVDLCYNLTQMIGEAADASDGDDFWHIVGFEHLVESATEKYLHHFTVHGSTDSEDCADSNAMIWGWAPGGAPLALPETAGVPVAHGGTPRSDATRKYRSIRVNTHYDNPDMDADVKDNSGVKLYISKKRREHDAGLLELGDPSVGLFGVTVPSGFSKVEFTCPSECTQGLENPVTVYASSLHMHQSGIAMHTKQYRAAAELELSDQGREIEYYAFDYQDTNAASFQLQPGDEFHSTCYYQTAASSNVKFGLASNEEMCIDFLYYYPLSSHFEAMGGACGLGSCGRISQAVTSLSSTQFNDVKQWPSNSSCTSTLDSTPPSSDIPPPSSDAETSESNDSSGHSPKVSSQSPGAYAAFMLVAYCVFALQQG</sequence>
<dbReference type="InterPro" id="IPR014784">
    <property type="entry name" value="Cu2_ascorb_mOase-like_C"/>
</dbReference>
<dbReference type="PANTHER" id="PTHR10157:SF23">
    <property type="entry name" value="MOXD1 HOMOLOG 1"/>
    <property type="match status" value="1"/>
</dbReference>
<dbReference type="PANTHER" id="PTHR10157">
    <property type="entry name" value="DOPAMINE BETA HYDROXYLASE RELATED"/>
    <property type="match status" value="1"/>
</dbReference>
<dbReference type="Pfam" id="PF00561">
    <property type="entry name" value="Abhydrolase_1"/>
    <property type="match status" value="1"/>
</dbReference>
<evidence type="ECO:0000313" key="8">
    <source>
        <dbReference type="Proteomes" id="UP001190700"/>
    </source>
</evidence>
<feature type="signal peptide" evidence="5">
    <location>
        <begin position="1"/>
        <end position="29"/>
    </location>
</feature>
<feature type="chain" id="PRO_5042157050" description="DOMON domain-containing protein" evidence="5">
    <location>
        <begin position="30"/>
        <end position="922"/>
    </location>
</feature>
<dbReference type="GO" id="GO:0004500">
    <property type="term" value="F:dopamine beta-monooxygenase activity"/>
    <property type="evidence" value="ECO:0007669"/>
    <property type="project" value="InterPro"/>
</dbReference>
<comment type="similarity">
    <text evidence="1">Belongs to the copper type II ascorbate-dependent monooxygenase family.</text>
</comment>
<feature type="compositionally biased region" description="Low complexity" evidence="4">
    <location>
        <begin position="861"/>
        <end position="873"/>
    </location>
</feature>
<protein>
    <recommendedName>
        <fullName evidence="6">DOMON domain-containing protein</fullName>
    </recommendedName>
</protein>
<keyword evidence="3" id="KW-0325">Glycoprotein</keyword>
<dbReference type="Gene3D" id="2.60.120.310">
    <property type="entry name" value="Copper type II, ascorbate-dependent monooxygenase, N-terminal domain"/>
    <property type="match status" value="1"/>
</dbReference>
<dbReference type="GO" id="GO:0005615">
    <property type="term" value="C:extracellular space"/>
    <property type="evidence" value="ECO:0007669"/>
    <property type="project" value="TreeGrafter"/>
</dbReference>
<dbReference type="SUPFAM" id="SSF53474">
    <property type="entry name" value="alpha/beta-Hydrolases"/>
    <property type="match status" value="1"/>
</dbReference>
<dbReference type="Proteomes" id="UP001190700">
    <property type="component" value="Unassembled WGS sequence"/>
</dbReference>
<dbReference type="Pfam" id="PF03351">
    <property type="entry name" value="DOMON"/>
    <property type="match status" value="1"/>
</dbReference>
<feature type="domain" description="DOMON" evidence="6">
    <location>
        <begin position="45"/>
        <end position="168"/>
    </location>
</feature>
<feature type="compositionally biased region" description="Polar residues" evidence="4">
    <location>
        <begin position="886"/>
        <end position="901"/>
    </location>
</feature>
<gene>
    <name evidence="7" type="ORF">CYMTET_45844</name>
</gene>
<dbReference type="SUPFAM" id="SSF49344">
    <property type="entry name" value="CBD9-like"/>
    <property type="match status" value="1"/>
</dbReference>
<reference evidence="7 8" key="1">
    <citation type="journal article" date="2015" name="Genome Biol. Evol.">
        <title>Comparative Genomics of a Bacterivorous Green Alga Reveals Evolutionary Causalities and Consequences of Phago-Mixotrophic Mode of Nutrition.</title>
        <authorList>
            <person name="Burns J.A."/>
            <person name="Paasch A."/>
            <person name="Narechania A."/>
            <person name="Kim E."/>
        </authorList>
    </citation>
    <scope>NUCLEOTIDE SEQUENCE [LARGE SCALE GENOMIC DNA]</scope>
    <source>
        <strain evidence="7 8">PLY_AMNH</strain>
    </source>
</reference>
<keyword evidence="8" id="KW-1185">Reference proteome</keyword>
<dbReference type="SMART" id="SM00664">
    <property type="entry name" value="DoH"/>
    <property type="match status" value="1"/>
</dbReference>
<feature type="region of interest" description="Disordered" evidence="4">
    <location>
        <begin position="855"/>
        <end position="901"/>
    </location>
</feature>
<comment type="caution">
    <text evidence="7">The sequence shown here is derived from an EMBL/GenBank/DDBJ whole genome shotgun (WGS) entry which is preliminary data.</text>
</comment>
<accession>A0AAE0BYN9</accession>
<evidence type="ECO:0000256" key="1">
    <source>
        <dbReference type="ARBA" id="ARBA00010676"/>
    </source>
</evidence>
<dbReference type="Pfam" id="PF03712">
    <property type="entry name" value="Cu2_monoox_C"/>
    <property type="match status" value="1"/>
</dbReference>
<dbReference type="Gene3D" id="2.60.40.1210">
    <property type="entry name" value="Cellobiose dehydrogenase, cytochrome domain"/>
    <property type="match status" value="1"/>
</dbReference>
<dbReference type="CDD" id="cd09631">
    <property type="entry name" value="DOMON_DOH"/>
    <property type="match status" value="1"/>
</dbReference>
<evidence type="ECO:0000256" key="4">
    <source>
        <dbReference type="SAM" id="MobiDB-lite"/>
    </source>
</evidence>
<organism evidence="7 8">
    <name type="scientific">Cymbomonas tetramitiformis</name>
    <dbReference type="NCBI Taxonomy" id="36881"/>
    <lineage>
        <taxon>Eukaryota</taxon>
        <taxon>Viridiplantae</taxon>
        <taxon>Chlorophyta</taxon>
        <taxon>Pyramimonadophyceae</taxon>
        <taxon>Pyramimonadales</taxon>
        <taxon>Pyramimonadaceae</taxon>
        <taxon>Cymbomonas</taxon>
    </lineage>
</organism>
<evidence type="ECO:0000256" key="3">
    <source>
        <dbReference type="ARBA" id="ARBA00023180"/>
    </source>
</evidence>
<dbReference type="InterPro" id="IPR005018">
    <property type="entry name" value="DOMON_domain"/>
</dbReference>
<dbReference type="GO" id="GO:0005507">
    <property type="term" value="F:copper ion binding"/>
    <property type="evidence" value="ECO:0007669"/>
    <property type="project" value="InterPro"/>
</dbReference>
<dbReference type="GO" id="GO:0030667">
    <property type="term" value="C:secretory granule membrane"/>
    <property type="evidence" value="ECO:0007669"/>
    <property type="project" value="TreeGrafter"/>
</dbReference>
<evidence type="ECO:0000256" key="5">
    <source>
        <dbReference type="SAM" id="SignalP"/>
    </source>
</evidence>
<dbReference type="PROSITE" id="PS50836">
    <property type="entry name" value="DOMON"/>
    <property type="match status" value="1"/>
</dbReference>
<evidence type="ECO:0000313" key="7">
    <source>
        <dbReference type="EMBL" id="KAK3244544.1"/>
    </source>
</evidence>
<dbReference type="InterPro" id="IPR036939">
    <property type="entry name" value="Cu2_ascorb_mOase_N_sf"/>
</dbReference>
<dbReference type="InterPro" id="IPR000323">
    <property type="entry name" value="Cu2_ascorb_mOase_N"/>
</dbReference>